<protein>
    <submittedName>
        <fullName evidence="2">Uncharacterized protein</fullName>
    </submittedName>
</protein>
<dbReference type="Proteomes" id="UP000254519">
    <property type="component" value="Unassembled WGS sequence"/>
</dbReference>
<feature type="region of interest" description="Disordered" evidence="1">
    <location>
        <begin position="46"/>
        <end position="99"/>
    </location>
</feature>
<proteinExistence type="predicted"/>
<evidence type="ECO:0000313" key="3">
    <source>
        <dbReference type="Proteomes" id="UP000254519"/>
    </source>
</evidence>
<keyword evidence="3" id="KW-1185">Reference proteome</keyword>
<organism evidence="2 3">
    <name type="scientific">Sporosarcina pasteurii</name>
    <name type="common">Bacillus pasteurii</name>
    <dbReference type="NCBI Taxonomy" id="1474"/>
    <lineage>
        <taxon>Bacteria</taxon>
        <taxon>Bacillati</taxon>
        <taxon>Bacillota</taxon>
        <taxon>Bacilli</taxon>
        <taxon>Bacillales</taxon>
        <taxon>Caryophanaceae</taxon>
        <taxon>Sporosarcina</taxon>
    </lineage>
</organism>
<evidence type="ECO:0000256" key="1">
    <source>
        <dbReference type="SAM" id="MobiDB-lite"/>
    </source>
</evidence>
<dbReference type="EMBL" id="UGYZ01000002">
    <property type="protein sequence ID" value="SUJ08122.1"/>
    <property type="molecule type" value="Genomic_DNA"/>
</dbReference>
<dbReference type="RefSeq" id="WP_134268486.1">
    <property type="nucleotide sequence ID" value="NZ_CP038012.1"/>
</dbReference>
<dbReference type="AlphaFoldDB" id="A0A380BVS7"/>
<accession>A0A380BVS7</accession>
<sequence length="110" mass="13710">MCCRGNHHNHDQSRPVRLICECFEDNNRRQSETLFCRCQQVLGGRDENHHHHDHHRCRENDVRDERDDRRNHRRNDVLGERDDRRKHRHNDVRGGRDDRRRRCNFCSFWF</sequence>
<name>A0A380BVS7_SPOPA</name>
<gene>
    <name evidence="2" type="ORF">NCTC4822_01860</name>
</gene>
<evidence type="ECO:0000313" key="2">
    <source>
        <dbReference type="EMBL" id="SUJ08122.1"/>
    </source>
</evidence>
<reference evidence="2 3" key="1">
    <citation type="submission" date="2018-06" db="EMBL/GenBank/DDBJ databases">
        <authorList>
            <consortium name="Pathogen Informatics"/>
            <person name="Doyle S."/>
        </authorList>
    </citation>
    <scope>NUCLEOTIDE SEQUENCE [LARGE SCALE GENOMIC DNA]</scope>
    <source>
        <strain evidence="3">ATCC 11859 / DSM 33 / NCIB 8841 / NCTC 4822</strain>
    </source>
</reference>
<feature type="compositionally biased region" description="Basic and acidic residues" evidence="1">
    <location>
        <begin position="46"/>
        <end position="83"/>
    </location>
</feature>